<sequence>MAFRTRTDRKRPASVPLPQPIVQDSEYEEEESAMNKRALNIKENKEMLAKLLAELNKVPKLLPGKRMAKTDASRVTSGTMDSLENPRSLDPPPHTVPLSGEWTFQPATRGR</sequence>
<gene>
    <name evidence="2" type="ORF">AMECASPLE_035121</name>
</gene>
<evidence type="ECO:0000256" key="1">
    <source>
        <dbReference type="SAM" id="MobiDB-lite"/>
    </source>
</evidence>
<proteinExistence type="predicted"/>
<keyword evidence="3" id="KW-1185">Reference proteome</keyword>
<evidence type="ECO:0000313" key="3">
    <source>
        <dbReference type="Proteomes" id="UP001469553"/>
    </source>
</evidence>
<feature type="region of interest" description="Disordered" evidence="1">
    <location>
        <begin position="64"/>
        <end position="111"/>
    </location>
</feature>
<reference evidence="2 3" key="1">
    <citation type="submission" date="2021-06" db="EMBL/GenBank/DDBJ databases">
        <authorList>
            <person name="Palmer J.M."/>
        </authorList>
    </citation>
    <scope>NUCLEOTIDE SEQUENCE [LARGE SCALE GENOMIC DNA]</scope>
    <source>
        <strain evidence="2 3">AS_MEX2019</strain>
        <tissue evidence="2">Muscle</tissue>
    </source>
</reference>
<dbReference type="EMBL" id="JAHRIP010061564">
    <property type="protein sequence ID" value="MEQ2305188.1"/>
    <property type="molecule type" value="Genomic_DNA"/>
</dbReference>
<comment type="caution">
    <text evidence="2">The sequence shown here is derived from an EMBL/GenBank/DDBJ whole genome shotgun (WGS) entry which is preliminary data.</text>
</comment>
<feature type="compositionally biased region" description="Polar residues" evidence="1">
    <location>
        <begin position="73"/>
        <end position="82"/>
    </location>
</feature>
<feature type="region of interest" description="Disordered" evidence="1">
    <location>
        <begin position="1"/>
        <end position="34"/>
    </location>
</feature>
<protein>
    <submittedName>
        <fullName evidence="2">Uncharacterized protein</fullName>
    </submittedName>
</protein>
<dbReference type="Proteomes" id="UP001469553">
    <property type="component" value="Unassembled WGS sequence"/>
</dbReference>
<evidence type="ECO:0000313" key="2">
    <source>
        <dbReference type="EMBL" id="MEQ2305188.1"/>
    </source>
</evidence>
<accession>A0ABV0ZG30</accession>
<name>A0ABV0ZG30_9TELE</name>
<organism evidence="2 3">
    <name type="scientific">Ameca splendens</name>
    <dbReference type="NCBI Taxonomy" id="208324"/>
    <lineage>
        <taxon>Eukaryota</taxon>
        <taxon>Metazoa</taxon>
        <taxon>Chordata</taxon>
        <taxon>Craniata</taxon>
        <taxon>Vertebrata</taxon>
        <taxon>Euteleostomi</taxon>
        <taxon>Actinopterygii</taxon>
        <taxon>Neopterygii</taxon>
        <taxon>Teleostei</taxon>
        <taxon>Neoteleostei</taxon>
        <taxon>Acanthomorphata</taxon>
        <taxon>Ovalentaria</taxon>
        <taxon>Atherinomorphae</taxon>
        <taxon>Cyprinodontiformes</taxon>
        <taxon>Goodeidae</taxon>
        <taxon>Ameca</taxon>
    </lineage>
</organism>